<feature type="compositionally biased region" description="Low complexity" evidence="28">
    <location>
        <begin position="2768"/>
        <end position="2781"/>
    </location>
</feature>
<evidence type="ECO:0000256" key="7">
    <source>
        <dbReference type="ARBA" id="ARBA00022553"/>
    </source>
</evidence>
<feature type="compositionally biased region" description="Polar residues" evidence="28">
    <location>
        <begin position="1832"/>
        <end position="1845"/>
    </location>
</feature>
<evidence type="ECO:0000256" key="9">
    <source>
        <dbReference type="ARBA" id="ARBA00022737"/>
    </source>
</evidence>
<dbReference type="SMART" id="SM00389">
    <property type="entry name" value="HOX"/>
    <property type="match status" value="4"/>
</dbReference>
<keyword evidence="14 25" id="KW-0238">DNA-binding</keyword>
<evidence type="ECO:0000256" key="21">
    <source>
        <dbReference type="ARBA" id="ARBA00077229"/>
    </source>
</evidence>
<feature type="compositionally biased region" description="Low complexity" evidence="28">
    <location>
        <begin position="3798"/>
        <end position="3827"/>
    </location>
</feature>
<dbReference type="SUPFAM" id="SSF57667">
    <property type="entry name" value="beta-beta-alpha zinc fingers"/>
    <property type="match status" value="5"/>
</dbReference>
<dbReference type="PROSITE" id="PS50157">
    <property type="entry name" value="ZINC_FINGER_C2H2_2"/>
    <property type="match status" value="9"/>
</dbReference>
<dbReference type="RefSeq" id="XP_019909230.2">
    <property type="nucleotide sequence ID" value="XM_020053671.3"/>
</dbReference>
<feature type="DNA-binding region" description="Homeobox" evidence="25">
    <location>
        <begin position="2316"/>
        <end position="2375"/>
    </location>
</feature>
<evidence type="ECO:0000256" key="1">
    <source>
        <dbReference type="ARBA" id="ARBA00004123"/>
    </source>
</evidence>
<feature type="compositionally biased region" description="Low complexity" evidence="28">
    <location>
        <begin position="3342"/>
        <end position="3377"/>
    </location>
</feature>
<feature type="compositionally biased region" description="Basic and acidic residues" evidence="28">
    <location>
        <begin position="3845"/>
        <end position="3854"/>
    </location>
</feature>
<sequence>MDSCESPVVSGTDDGLGSSATTQQQQQHPPRPWNDHSNSQVPASSQPPSLEPLSLSAPYPSVREPQHQQTNRTPPLARSESSASGQLHPRREGFDEEQEGVSYGEEEEDDDELEDLDDMEIDNCFPSLQPFPGVPIAPGGGGMPTLLRQQPNRQRGVAESGSEEGEEEEEEESSDVENLAGEIVYQPDGSAYIVESLSQLIQSGGGGATGLLPANTLPAAGKPGEPAGTSPSVYPQIINTFHIASSFGKWFGSSDQGFPNTSTLAGLSPVLHSFRVFDVRHKSNKDYLNSDGSAKKSCVSKDVPNNVDFSKFDGLALYGKGKPILMCFLCKLSFGYARSFATHAVHDHRMTLCEDERRLLGDNKASAIIQGIGKDKEPLISFLEPKNRSSPTPAPPTLVPMNSGQSFYGTFSGVHLEAGSSSGGSEALLNKDSDSSSFQQQQGSLLSLGGLGTSKAPALTSGPAKDSSTLPKQGGRTEGPNGKEGIRRGEDGHAERREGKVHLASQDRASEEEEEPILEDEEDEMEEEGTALACGGNSSCVGEEVGEPAVSNQSISKSPLLMPSSTLQPSACPSAASPMLNSKVPASSSSFSVREECAAADGGGRNSELPLSFNCQGSIVPMAMAAADSGGEEDAAGTSSPLAPSDAADESANRDSATAPEPNDCPAEGEDDSGALLHHHHLHHHHHHHLHPSAHPHPHPGGPCDMGGVGECPQNHGPGGSGGSGVECPKCDTVLGSSRSLGGHMTMMHSRNSCKTLKCPKCNWHYKYQQTLEAHMKEKHPDSGGSCVYCSSGQSHPRLARGESYTCGYKPFRCEVCNYSTTTKGNLSIHMQSDKHLNNMQTLQNGGSINSAEQQVFGQHPGGVGVVSVPSVTQASAHHPPHHHHPTQSSAHMAVPCGAPSPTKPKSKPTWRCEVCDYETNVARNLRIHMTSEKHMHNMMLLQQNVTQMQHGRLGLGAMPSPSEAELYQYYLTQNMSLPPGLKMDPAGAEAQFLLGGFHLDPNMAALAPQLAWPVNECRNVGGEIPMDVRLGGVGGQLVSEELMTLGESLSQTSDPSLKLFQCAVCNRFTTDNLDVLGMHMGAERSLPEEEWRAVVGDSHQCKLCRYTTQLKANFQLHCKTDKHVQKYQLVAHIKEGGKGNEWRLKCVAIGNPVHLKCNACDYYTNSLEKLRLHTVNSRHEASLKLYKHLQQHETAVDGDACYYHCVLCNYSTKAKLNLIQHVRSMKHQRSESLRKLQRLQKGLPEEEEELSAIFTIRKCPSADTGELSEDVEAASETNTEQEDQTKDRESGGEKELIKGTAGSSHSGRDQTASPIPSKRPSSRSGATESPLSTKRPRTSEKSAAAEQMYQCPYCKFSNTDLNRLRMHVMTQHSVQPMFRCPLCQDMLNNKVHLQFHLTHLHSVAPDCVEKLIATVTASEVLPASMFIPVPGPDREAQSSTPQATTNSSSEDIKKQVEPSDAEPEKRVSLPTEIAEARKSPLEDQQSGREDSTGFLCWKKGCNQVFKSSNSLQMHFNEVHNKRPQLPVSDRHVYKYRCNQCSLAFKTVEKLQLHSQYHVIRAATMCCLCQRSFRTLQALKKHLETSHLELSEADIQQLYGGLLMNGDLMVMGDPSLGEDHGVLGEDDKEGEDSDQEEKQSPTGSESGSLLEDSGLEPKRALPFRKGPNFTMEKFLDPSRPFKCTVCKESFTQKNILLVHYNSVSHLHKVKRALQESTTGQPEPTSSPDNKPFKCSTCNVAYSQSSTLEIHMRSVLHQTKARAAKLEAAGGSTSSGSGSGLGGSGSSISTSTPSPSPATNSTTSSSNHTSSGPQTTQSCIGGNHMSHSHSIESHGNSSMTCHPSPSENHESKKKKFADMLSARGQQQQQQLQHQQQQQQQLAQAQAQAQAQLQQELQQQAALIQSQLFNPALLQHFPMTTDALLPLQQQQLLFPFYIPGAEFQLNPEMNLNSSALGLSSSSANSLLEDLKNSAQQAQAQSCLQQQLMHHHLQQQHQQQQAQAHSQAQGQMALLQQSANLLHQAEKKQKATAAHNEKQERDREMQREKDIREKIEEHVTKDSADNKSNEKKDMQQTTMNSNHDPGFPPPRIASDARGNATKALLENFGFELVIQYNENKQKAQKKPPGPGPAGASMPGGITRVVDPIEGLEKLECEACGKLFSNILILKSHQEHIHQAFFPFRSLERFAKEYREQYDKLYPLRPQTPEAAPPAPPQPPPPPPPPPPQRAPTPNIPVTAPSITPPTVSTPQPPVQMAQIPMQMDLPLFSPLMMQPMSLQSMPSQMQSQMSSVESQSLANDLAQLYQQQLTPAMLQQQQNKRPRTRITDDQLRVLRQYFDINNSPNEEQIKEMADKSGLPQKVIKHWFRNTLFKERQRNKDSPYNFNNPPITTLEDTKIDSKPPSPEPQRQECYGSKRSSRTRFTDYQLRVLQDFFDANAYPKDDEFEQLSNLLSLPTRVIVVWFQNARQKARKNYENQGDGSKDGERRELSNDRYIRTTNLNYQCKKCSLVFQRIFDLIKHQKKLCYKDEDDDGQYDSQNEDSMDLSHEYYTPSGSSCHTPMPSSSSLCPLPPSTSAFSHLSSSEKEEASPANTSNTYDEKTKHLAEMSSDLRENQTTIKQETVHQPQSETQHQRREAREEKPQTAPKTNKHSSPSVSQQQRECGPSASQTSQAERASKSSHMGINPHMSSASQQQLAQQMIQYQCEQCKLGFPSFEHWQEHQQLHFLSVQNQFIHPQFLDRPMDMPFMLFDPSNPLLASQLLSGAMPQIPSSSATSPSTPTSTMNSLKRKLEEKAGTSPGENDSTNSGEEPQRDKRLRTTITPEQLEVLYQKYLLDSNPTRKMLDHIAHEVGLKKRVVQVWFQNTRARERKGQFRAVGPAQAHRRCPFCRALFKAKTALEAHIRSRHWHEAKRAGYNLALSGMLPEEGMQLKMDPLDIASYSQLAPSNNEGQCSSLSPVSKNMDLSPRALLSPSSIKVEGGMEDFESPSMSSVNLSFDQNKLDNDDCSSVNTAITDTTTGDEANADNDSADQKHGQNSGDYLAKSGGTAPSLENDDQMSSGLVSPATSYYARDYENENIIDYSETSSLADPCSPSPGASGSRSIDSGDRPGQKRFRTQMTNLQLKLLKSCFNDYRTPTMLECEVLGNDIGLPKRVVQVWFQNARAKEKKAKLSMAKHFGINHTSYEGPKTECSLCGVKYSARLSVRDHIFSAQHITKVKDTIGSQLDKEKEYFDPATVRQLMAQQEMDRIKKANEVLGLAQQQAMQQQGMFDSPALQALNLQSAYSNLQGIPPGLLPGVGSPSLPGFNSSNSALTPPKPPNHLNMPGTSVPSPSLPTSGLPNKTPSSSLASPSPAQTSTSVVHTSPTSTSTTTTTQSGSRPEHPKDRDAERSREKEKPHHKEKTEKPPTPSSTGGTPAPSTSAASAKKEKQDAAVPATSMPTPGMEYVVDPAQLQALQAALASDPTALLTSQFLPYFMPGFSPYYAPQIPGALQGGYLQPMYGMESLFPYNPTLSQALMGLSPGSLLQHYQQYQQSLQEALQQQQRQLQQIQQPKASQTPVPPQPSGDRKESAKDPAKTEEQKGNPHNETSSSSSHNNLPTEENEMHGKVADSLLDQYIVPKVQYRLACRKCQAVFSKEEAAISHLKSICFFGQSVANLQEMLLRVPCGAGAGAGSLYDCLACDTTLNGDKALSQHLESALHKHRTIKRSARNAKEHATSLLPHSSACFPDPNTASTSQSATHPISTPPLPPTPSATMPSSSVSSSLCSSSATPLNTTAAGKPWPQAPFSRALAGKPNATPSSTSSFPPVSSPSTVTSSSLSTSGVQTSIPTDVFTDESDSDSSQKSADRLGRTAEEPQQPGCLKDSSCSSNLASVGTDSIRL</sequence>
<keyword evidence="6" id="KW-0517">Myogenesis</keyword>
<evidence type="ECO:0000259" key="30">
    <source>
        <dbReference type="PROSITE" id="PS50157"/>
    </source>
</evidence>
<feature type="compositionally biased region" description="Low complexity" evidence="28">
    <location>
        <begin position="3753"/>
        <end position="3773"/>
    </location>
</feature>
<dbReference type="GO" id="GO:0000978">
    <property type="term" value="F:RNA polymerase II cis-regulatory region sequence-specific DNA binding"/>
    <property type="evidence" value="ECO:0007669"/>
    <property type="project" value="TreeGrafter"/>
</dbReference>
<dbReference type="GeneTree" id="ENSGT00940000156149"/>
<evidence type="ECO:0000256" key="8">
    <source>
        <dbReference type="ARBA" id="ARBA00022723"/>
    </source>
</evidence>
<reference evidence="32" key="1">
    <citation type="journal article" date="2014" name="PLoS ONE">
        <title>The genome and linkage map of the northern pike (Esox lucius): conserved synteny revealed between the salmonid sister group and the Neoteleostei.</title>
        <authorList>
            <person name="Rondeau E.B."/>
            <person name="Minkley D.R."/>
            <person name="Leong J.S."/>
            <person name="Messmer A.M."/>
            <person name="Jantzen J.R."/>
            <person name="von Schalburg K.R."/>
            <person name="Lemon C."/>
            <person name="Bird N.H."/>
            <person name="Koop B.F."/>
        </authorList>
    </citation>
    <scope>NUCLEOTIDE SEQUENCE</scope>
</reference>
<keyword evidence="4" id="KW-0678">Repressor</keyword>
<feature type="region of interest" description="Disordered" evidence="28">
    <location>
        <begin position="3011"/>
        <end position="3058"/>
    </location>
</feature>
<dbReference type="GO" id="GO:0005737">
    <property type="term" value="C:cytoplasm"/>
    <property type="evidence" value="ECO:0007669"/>
    <property type="project" value="UniProtKB-SubCell"/>
</dbReference>
<keyword evidence="13" id="KW-0805">Transcription regulation</keyword>
<dbReference type="GeneID" id="105016770"/>
<feature type="compositionally biased region" description="Basic and acidic residues" evidence="28">
    <location>
        <begin position="2629"/>
        <end position="2640"/>
    </location>
</feature>
<feature type="DNA-binding region" description="Homeobox" evidence="25">
    <location>
        <begin position="2812"/>
        <end position="2871"/>
    </location>
</feature>
<dbReference type="FunFam" id="1.10.10.60:FF:000064">
    <property type="entry name" value="Zinc finger homeobox protein 4"/>
    <property type="match status" value="1"/>
</dbReference>
<evidence type="ECO:0000256" key="13">
    <source>
        <dbReference type="ARBA" id="ARBA00023015"/>
    </source>
</evidence>
<feature type="region of interest" description="Disordered" evidence="28">
    <location>
        <begin position="1"/>
        <end position="178"/>
    </location>
</feature>
<keyword evidence="5" id="KW-1017">Isopeptide bond</keyword>
<dbReference type="Bgee" id="ENSELUG00000014311">
    <property type="expression patterns" value="Expressed in embryo and 14 other cell types or tissues"/>
</dbReference>
<feature type="compositionally biased region" description="Polar residues" evidence="28">
    <location>
        <begin position="2643"/>
        <end position="2690"/>
    </location>
</feature>
<dbReference type="RefSeq" id="XP_019909241.2">
    <property type="nucleotide sequence ID" value="XM_020053682.3"/>
</dbReference>
<feature type="domain" description="Homeobox" evidence="29">
    <location>
        <begin position="2810"/>
        <end position="2870"/>
    </location>
</feature>
<feature type="region of interest" description="Disordered" evidence="28">
    <location>
        <begin position="2116"/>
        <end position="2138"/>
    </location>
</feature>
<feature type="compositionally biased region" description="Basic and acidic residues" evidence="28">
    <location>
        <begin position="484"/>
        <end position="501"/>
    </location>
</feature>
<dbReference type="PROSITE" id="PS50071">
    <property type="entry name" value="HOMEOBOX_2"/>
    <property type="match status" value="4"/>
</dbReference>
<feature type="compositionally biased region" description="Low complexity" evidence="28">
    <location>
        <begin position="2232"/>
        <end position="2246"/>
    </location>
</feature>
<dbReference type="Pfam" id="PF12874">
    <property type="entry name" value="zf-met"/>
    <property type="match status" value="1"/>
</dbReference>
<evidence type="ECO:0000256" key="15">
    <source>
        <dbReference type="ARBA" id="ARBA00023155"/>
    </source>
</evidence>
<feature type="domain" description="Homeobox" evidence="29">
    <location>
        <begin position="2411"/>
        <end position="2471"/>
    </location>
</feature>
<dbReference type="FunFam" id="3.30.160.60:FF:000317">
    <property type="entry name" value="zinc finger homeobox protein 3"/>
    <property type="match status" value="1"/>
</dbReference>
<dbReference type="RefSeq" id="XP_019909239.2">
    <property type="nucleotide sequence ID" value="XM_020053680.3"/>
</dbReference>
<dbReference type="PROSITE" id="PS00027">
    <property type="entry name" value="HOMEOBOX_1"/>
    <property type="match status" value="2"/>
</dbReference>
<evidence type="ECO:0000256" key="10">
    <source>
        <dbReference type="ARBA" id="ARBA00022771"/>
    </source>
</evidence>
<evidence type="ECO:0000256" key="14">
    <source>
        <dbReference type="ARBA" id="ARBA00023125"/>
    </source>
</evidence>
<dbReference type="SUPFAM" id="SSF46689">
    <property type="entry name" value="Homeodomain-like"/>
    <property type="match status" value="4"/>
</dbReference>
<keyword evidence="15 25" id="KW-0371">Homeobox</keyword>
<protein>
    <recommendedName>
        <fullName evidence="19">Zinc finger homeobox protein 3</fullName>
    </recommendedName>
    <alternativeName>
        <fullName evidence="21">AT motif-binding factor 1</fullName>
    </alternativeName>
    <alternativeName>
        <fullName evidence="20">AT-binding transcription factor 1</fullName>
    </alternativeName>
    <alternativeName>
        <fullName evidence="22">Alpha-fetoprotein enhancer-binding protein</fullName>
    </alternativeName>
    <alternativeName>
        <fullName evidence="23">Zinc finger homeodomain protein 3</fullName>
    </alternativeName>
</protein>
<keyword evidence="10 24" id="KW-0863">Zinc-finger</keyword>
<dbReference type="InterPro" id="IPR051968">
    <property type="entry name" value="ZnFinger_Homeobox_TR"/>
</dbReference>
<feature type="compositionally biased region" description="Polar residues" evidence="28">
    <location>
        <begin position="2378"/>
        <end position="2387"/>
    </location>
</feature>
<organism evidence="31 32">
    <name type="scientific">Esox lucius</name>
    <name type="common">Northern pike</name>
    <dbReference type="NCBI Taxonomy" id="8010"/>
    <lineage>
        <taxon>Eukaryota</taxon>
        <taxon>Metazoa</taxon>
        <taxon>Chordata</taxon>
        <taxon>Craniata</taxon>
        <taxon>Vertebrata</taxon>
        <taxon>Euteleostomi</taxon>
        <taxon>Actinopterygii</taxon>
        <taxon>Neopterygii</taxon>
        <taxon>Teleostei</taxon>
        <taxon>Protacanthopterygii</taxon>
        <taxon>Esociformes</taxon>
        <taxon>Esocidae</taxon>
        <taxon>Esox</taxon>
    </lineage>
</organism>
<evidence type="ECO:0000256" key="3">
    <source>
        <dbReference type="ARBA" id="ARBA00022490"/>
    </source>
</evidence>
<dbReference type="FunFam" id="3.30.160.60:FF:000429">
    <property type="entry name" value="Zinc finger homeobox protein 3"/>
    <property type="match status" value="1"/>
</dbReference>
<feature type="compositionally biased region" description="Polar residues" evidence="28">
    <location>
        <begin position="550"/>
        <end position="571"/>
    </location>
</feature>
<proteinExistence type="predicted"/>
<reference evidence="31" key="4">
    <citation type="submission" date="2025-09" db="UniProtKB">
        <authorList>
            <consortium name="Ensembl"/>
        </authorList>
    </citation>
    <scope>IDENTIFICATION</scope>
</reference>
<keyword evidence="18 25" id="KW-0539">Nucleus</keyword>
<evidence type="ECO:0000256" key="27">
    <source>
        <dbReference type="SAM" id="Coils"/>
    </source>
</evidence>
<feature type="region of interest" description="Disordered" evidence="28">
    <location>
        <begin position="3300"/>
        <end position="3437"/>
    </location>
</feature>
<feature type="compositionally biased region" description="Basic and acidic residues" evidence="28">
    <location>
        <begin position="1284"/>
        <end position="1298"/>
    </location>
</feature>
<keyword evidence="16" id="KW-0010">Activator</keyword>
<feature type="region of interest" description="Disordered" evidence="28">
    <location>
        <begin position="1713"/>
        <end position="1732"/>
    </location>
</feature>
<evidence type="ECO:0000256" key="4">
    <source>
        <dbReference type="ARBA" id="ARBA00022491"/>
    </source>
</evidence>
<keyword evidence="32" id="KW-1185">Reference proteome</keyword>
<dbReference type="InterPro" id="IPR001356">
    <property type="entry name" value="HD"/>
</dbReference>
<feature type="domain" description="Homeobox" evidence="29">
    <location>
        <begin position="2314"/>
        <end position="2374"/>
    </location>
</feature>
<feature type="compositionally biased region" description="Polar residues" evidence="28">
    <location>
        <begin position="2616"/>
        <end position="2628"/>
    </location>
</feature>
<feature type="compositionally biased region" description="Basic residues" evidence="28">
    <location>
        <begin position="677"/>
        <end position="698"/>
    </location>
</feature>
<accession>A0A3P8YCD8</accession>
<evidence type="ECO:0000256" key="24">
    <source>
        <dbReference type="PROSITE-ProRule" id="PRU00042"/>
    </source>
</evidence>
<feature type="compositionally biased region" description="Basic and acidic residues" evidence="28">
    <location>
        <begin position="2021"/>
        <end position="2071"/>
    </location>
</feature>
<dbReference type="FunFam" id="3.30.160.60:FF:000081">
    <property type="entry name" value="Zinc finger homeobox protein 4"/>
    <property type="match status" value="1"/>
</dbReference>
<evidence type="ECO:0000256" key="5">
    <source>
        <dbReference type="ARBA" id="ARBA00022499"/>
    </source>
</evidence>
<keyword evidence="11" id="KW-0862">Zinc</keyword>
<feature type="domain" description="C2H2-type" evidence="30">
    <location>
        <begin position="1495"/>
        <end position="1525"/>
    </location>
</feature>
<feature type="compositionally biased region" description="Polar residues" evidence="28">
    <location>
        <begin position="3324"/>
        <end position="3341"/>
    </location>
</feature>
<evidence type="ECO:0000256" key="18">
    <source>
        <dbReference type="ARBA" id="ARBA00023242"/>
    </source>
</evidence>
<feature type="domain" description="C2H2-type" evidence="30">
    <location>
        <begin position="1536"/>
        <end position="1558"/>
    </location>
</feature>
<dbReference type="Gene3D" id="3.30.160.60">
    <property type="entry name" value="Classic Zinc Finger"/>
    <property type="match status" value="5"/>
</dbReference>
<feature type="compositionally biased region" description="Polar residues" evidence="28">
    <location>
        <begin position="1438"/>
        <end position="1450"/>
    </location>
</feature>
<feature type="compositionally biased region" description="Low complexity" evidence="28">
    <location>
        <begin position="435"/>
        <end position="448"/>
    </location>
</feature>
<dbReference type="PANTHER" id="PTHR45891">
    <property type="entry name" value="ZINC FINGER HOMEOBOX PROTEIN"/>
    <property type="match status" value="1"/>
</dbReference>
<dbReference type="InterPro" id="IPR013087">
    <property type="entry name" value="Znf_C2H2_type"/>
</dbReference>
<feature type="compositionally biased region" description="Basic and acidic residues" evidence="28">
    <location>
        <begin position="3565"/>
        <end position="3584"/>
    </location>
</feature>
<feature type="region of interest" description="Disordered" evidence="28">
    <location>
        <begin position="2945"/>
        <end position="2966"/>
    </location>
</feature>
<feature type="region of interest" description="Disordered" evidence="28">
    <location>
        <begin position="2374"/>
        <end position="2415"/>
    </location>
</feature>
<feature type="region of interest" description="Disordered" evidence="28">
    <location>
        <begin position="2201"/>
        <end position="2249"/>
    </location>
</feature>
<feature type="region of interest" description="Disordered" evidence="28">
    <location>
        <begin position="1614"/>
        <end position="1664"/>
    </location>
</feature>
<feature type="region of interest" description="Disordered" evidence="28">
    <location>
        <begin position="2616"/>
        <end position="2693"/>
    </location>
</feature>
<dbReference type="FunFam" id="3.30.160.60:FF:000378">
    <property type="entry name" value="zinc finger homeobox protein 3"/>
    <property type="match status" value="1"/>
</dbReference>
<feature type="DNA-binding region" description="Homeobox" evidence="25">
    <location>
        <begin position="2413"/>
        <end position="2472"/>
    </location>
</feature>
<feature type="compositionally biased region" description="Basic and acidic residues" evidence="28">
    <location>
        <begin position="2478"/>
        <end position="2488"/>
    </location>
</feature>
<dbReference type="InterPro" id="IPR003604">
    <property type="entry name" value="Matrin/U1-like-C_Znf_C2H2"/>
</dbReference>
<feature type="domain" description="C2H2-type" evidence="30">
    <location>
        <begin position="1732"/>
        <end position="1761"/>
    </location>
</feature>
<feature type="region of interest" description="Disordered" evidence="28">
    <location>
        <begin position="2526"/>
        <end position="2596"/>
    </location>
</feature>
<feature type="compositionally biased region" description="Polar residues" evidence="28">
    <location>
        <begin position="3865"/>
        <end position="3881"/>
    </location>
</feature>
<feature type="compositionally biased region" description="Low complexity" evidence="28">
    <location>
        <begin position="2551"/>
        <end position="2566"/>
    </location>
</feature>
<feature type="region of interest" description="Disordered" evidence="28">
    <location>
        <begin position="1427"/>
        <end position="1490"/>
    </location>
</feature>
<feature type="region of interest" description="Disordered" evidence="28">
    <location>
        <begin position="626"/>
        <end position="702"/>
    </location>
</feature>
<gene>
    <name evidence="31" type="primary">ZFHX3</name>
</gene>
<feature type="compositionally biased region" description="Low complexity" evidence="28">
    <location>
        <begin position="3409"/>
        <end position="3423"/>
    </location>
</feature>
<feature type="domain" description="C2H2-type" evidence="30">
    <location>
        <begin position="1681"/>
        <end position="1712"/>
    </location>
</feature>
<feature type="compositionally biased region" description="Polar residues" evidence="28">
    <location>
        <begin position="67"/>
        <end position="85"/>
    </location>
</feature>
<dbReference type="Proteomes" id="UP000265140">
    <property type="component" value="Chromosome 2"/>
</dbReference>
<feature type="region of interest" description="Disordered" evidence="28">
    <location>
        <begin position="3720"/>
        <end position="3881"/>
    </location>
</feature>
<name>A0A3P8YCD8_ESOLU</name>
<evidence type="ECO:0000256" key="22">
    <source>
        <dbReference type="ARBA" id="ARBA00077962"/>
    </source>
</evidence>
<feature type="region of interest" description="Disordered" evidence="28">
    <location>
        <begin position="419"/>
        <end position="579"/>
    </location>
</feature>
<dbReference type="GO" id="GO:0007517">
    <property type="term" value="P:muscle organ development"/>
    <property type="evidence" value="ECO:0007669"/>
    <property type="project" value="UniProtKB-KW"/>
</dbReference>
<dbReference type="FunFam" id="3.30.160.60:FF:000446">
    <property type="entry name" value="Zinc finger protein"/>
    <property type="match status" value="1"/>
</dbReference>
<dbReference type="OMA" id="NPGPKES"/>
<comment type="subcellular location">
    <subcellularLocation>
        <location evidence="2">Cytoplasm</location>
    </subcellularLocation>
    <subcellularLocation>
        <location evidence="1 25 26">Nucleus</location>
    </subcellularLocation>
</comment>
<feature type="compositionally biased region" description="Basic and acidic residues" evidence="28">
    <location>
        <begin position="3378"/>
        <end position="3404"/>
    </location>
</feature>
<feature type="domain" description="C2H2-type" evidence="30">
    <location>
        <begin position="2151"/>
        <end position="2179"/>
    </location>
</feature>
<feature type="compositionally biased region" description="Polar residues" evidence="28">
    <location>
        <begin position="2797"/>
        <end position="2807"/>
    </location>
</feature>
<evidence type="ECO:0000256" key="17">
    <source>
        <dbReference type="ARBA" id="ARBA00023163"/>
    </source>
</evidence>
<evidence type="ECO:0000256" key="16">
    <source>
        <dbReference type="ARBA" id="ARBA00023159"/>
    </source>
</evidence>
<dbReference type="STRING" id="8010.ENSELUP00000014252"/>
<dbReference type="GO" id="GO:0045664">
    <property type="term" value="P:regulation of neuron differentiation"/>
    <property type="evidence" value="ECO:0007669"/>
    <property type="project" value="TreeGrafter"/>
</dbReference>
<feature type="region of interest" description="Disordered" evidence="28">
    <location>
        <begin position="2765"/>
        <end position="2818"/>
    </location>
</feature>
<dbReference type="InterPro" id="IPR036236">
    <property type="entry name" value="Znf_C2H2_sf"/>
</dbReference>
<feature type="compositionally biased region" description="Polar residues" evidence="28">
    <location>
        <begin position="1714"/>
        <end position="1728"/>
    </location>
</feature>
<evidence type="ECO:0000313" key="32">
    <source>
        <dbReference type="Proteomes" id="UP000265140"/>
    </source>
</evidence>
<feature type="domain" description="C2H2-type" evidence="30">
    <location>
        <begin position="2882"/>
        <end position="2912"/>
    </location>
</feature>
<feature type="domain" description="C2H2-type" evidence="30">
    <location>
        <begin position="812"/>
        <end position="841"/>
    </location>
</feature>
<feature type="compositionally biased region" description="Acidic residues" evidence="28">
    <location>
        <begin position="1626"/>
        <end position="1635"/>
    </location>
</feature>
<evidence type="ECO:0000259" key="29">
    <source>
        <dbReference type="PROSITE" id="PS50071"/>
    </source>
</evidence>
<dbReference type="GO" id="GO:0000981">
    <property type="term" value="F:DNA-binding transcription factor activity, RNA polymerase II-specific"/>
    <property type="evidence" value="ECO:0007669"/>
    <property type="project" value="InterPro"/>
</dbReference>
<feature type="domain" description="C2H2-type" evidence="30">
    <location>
        <begin position="2701"/>
        <end position="2723"/>
    </location>
</feature>
<feature type="region of interest" description="Disordered" evidence="28">
    <location>
        <begin position="2469"/>
        <end position="2488"/>
    </location>
</feature>
<keyword evidence="3" id="KW-0963">Cytoplasm</keyword>
<feature type="compositionally biased region" description="Acidic residues" evidence="28">
    <location>
        <begin position="94"/>
        <end position="121"/>
    </location>
</feature>
<evidence type="ECO:0000256" key="25">
    <source>
        <dbReference type="PROSITE-ProRule" id="PRU00108"/>
    </source>
</evidence>
<dbReference type="CDD" id="cd00086">
    <property type="entry name" value="homeodomain"/>
    <property type="match status" value="4"/>
</dbReference>
<keyword evidence="27" id="KW-0175">Coiled coil</keyword>
<evidence type="ECO:0000256" key="12">
    <source>
        <dbReference type="ARBA" id="ARBA00022843"/>
    </source>
</evidence>
<dbReference type="FunFam" id="1.10.10.60:FF:000058">
    <property type="entry name" value="zinc finger homeobox protein 4"/>
    <property type="match status" value="1"/>
</dbReference>
<dbReference type="InParanoid" id="A0A3P8YCD8"/>
<feature type="compositionally biased region" description="Basic and acidic residues" evidence="28">
    <location>
        <begin position="1451"/>
        <end position="1468"/>
    </location>
</feature>
<feature type="region of interest" description="Disordered" evidence="28">
    <location>
        <begin position="3083"/>
        <end position="3111"/>
    </location>
</feature>
<evidence type="ECO:0000313" key="31">
    <source>
        <dbReference type="Ensembl" id="ENSELUP00000014252.2"/>
    </source>
</evidence>
<dbReference type="RefSeq" id="XP_012993517.2">
    <property type="nucleotide sequence ID" value="XM_013138063.4"/>
</dbReference>
<feature type="compositionally biased region" description="Polar residues" evidence="28">
    <location>
        <begin position="3585"/>
        <end position="3599"/>
    </location>
</feature>
<keyword evidence="8" id="KW-0479">Metal-binding</keyword>
<feature type="region of interest" description="Disordered" evidence="28">
    <location>
        <begin position="1766"/>
        <end position="1853"/>
    </location>
</feature>
<feature type="compositionally biased region" description="Acidic residues" evidence="28">
    <location>
        <begin position="510"/>
        <end position="529"/>
    </location>
</feature>
<evidence type="ECO:0000256" key="2">
    <source>
        <dbReference type="ARBA" id="ARBA00004496"/>
    </source>
</evidence>
<keyword evidence="12" id="KW-0832">Ubl conjugation</keyword>
<reference evidence="31" key="2">
    <citation type="submission" date="2020-02" db="EMBL/GenBank/DDBJ databases">
        <title>Esox lucius (northern pike) genome, fEsoLuc1, primary haplotype.</title>
        <authorList>
            <person name="Myers G."/>
            <person name="Karagic N."/>
            <person name="Meyer A."/>
            <person name="Pippel M."/>
            <person name="Reichard M."/>
            <person name="Winkler S."/>
            <person name="Tracey A."/>
            <person name="Sims Y."/>
            <person name="Howe K."/>
            <person name="Rhie A."/>
            <person name="Formenti G."/>
            <person name="Durbin R."/>
            <person name="Fedrigo O."/>
            <person name="Jarvis E.D."/>
        </authorList>
    </citation>
    <scope>NUCLEOTIDE SEQUENCE [LARGE SCALE GENOMIC DNA]</scope>
</reference>
<feature type="DNA-binding region" description="Homeobox" evidence="25">
    <location>
        <begin position="3110"/>
        <end position="3169"/>
    </location>
</feature>
<dbReference type="InterPro" id="IPR009057">
    <property type="entry name" value="Homeodomain-like_sf"/>
</dbReference>
<dbReference type="FunFam" id="1.10.10.60:FF:000082">
    <property type="entry name" value="Putative zinc finger homeobox protein 4"/>
    <property type="match status" value="1"/>
</dbReference>
<dbReference type="GO" id="GO:0045893">
    <property type="term" value="P:positive regulation of DNA-templated transcription"/>
    <property type="evidence" value="ECO:0007669"/>
    <property type="project" value="UniProtKB-ARBA"/>
</dbReference>
<feature type="compositionally biased region" description="Acidic residues" evidence="28">
    <location>
        <begin position="2526"/>
        <end position="2541"/>
    </location>
</feature>
<dbReference type="SMART" id="SM00355">
    <property type="entry name" value="ZnF_C2H2"/>
    <property type="match status" value="22"/>
</dbReference>
<feature type="coiled-coil region" evidence="27">
    <location>
        <begin position="1870"/>
        <end position="1897"/>
    </location>
</feature>
<feature type="region of interest" description="Disordered" evidence="28">
    <location>
        <begin position="2021"/>
        <end position="2092"/>
    </location>
</feature>
<keyword evidence="9" id="KW-0677">Repeat</keyword>
<evidence type="ECO:0000256" key="6">
    <source>
        <dbReference type="ARBA" id="ARBA00022541"/>
    </source>
</evidence>
<feature type="compositionally biased region" description="Low complexity" evidence="28">
    <location>
        <begin position="42"/>
        <end position="61"/>
    </location>
</feature>
<feature type="compositionally biased region" description="Low complexity" evidence="28">
    <location>
        <begin position="419"/>
        <end position="428"/>
    </location>
</feature>
<dbReference type="PANTHER" id="PTHR45891:SF4">
    <property type="entry name" value="ZINC FINGER HOMEOBOX PROTEIN 3"/>
    <property type="match status" value="1"/>
</dbReference>
<evidence type="ECO:0000256" key="28">
    <source>
        <dbReference type="SAM" id="MobiDB-lite"/>
    </source>
</evidence>
<evidence type="ECO:0000256" key="19">
    <source>
        <dbReference type="ARBA" id="ARBA00067473"/>
    </source>
</evidence>
<feature type="compositionally biased region" description="Basic and acidic residues" evidence="28">
    <location>
        <begin position="1475"/>
        <end position="1490"/>
    </location>
</feature>
<feature type="domain" description="Homeobox" evidence="29">
    <location>
        <begin position="3108"/>
        <end position="3168"/>
    </location>
</feature>
<dbReference type="GO" id="GO:0008270">
    <property type="term" value="F:zinc ion binding"/>
    <property type="evidence" value="ECO:0007669"/>
    <property type="project" value="UniProtKB-KW"/>
</dbReference>
<feature type="compositionally biased region" description="Polar residues" evidence="28">
    <location>
        <begin position="2945"/>
        <end position="2958"/>
    </location>
</feature>
<feature type="compositionally biased region" description="Low complexity" evidence="28">
    <location>
        <begin position="1643"/>
        <end position="1652"/>
    </location>
</feature>
<dbReference type="Ensembl" id="ENSELUT00000022995.3">
    <property type="protein sequence ID" value="ENSELUP00000014252.2"/>
    <property type="gene ID" value="ENSELUG00000014311.3"/>
</dbReference>
<keyword evidence="17" id="KW-0804">Transcription</keyword>
<dbReference type="Pfam" id="PF24056">
    <property type="entry name" value="zf-C2H2_ZFHX3"/>
    <property type="match status" value="1"/>
</dbReference>
<reference evidence="31" key="3">
    <citation type="submission" date="2025-08" db="UniProtKB">
        <authorList>
            <consortium name="Ensembl"/>
        </authorList>
    </citation>
    <scope>IDENTIFICATION</scope>
</reference>
<feature type="compositionally biased region" description="Low complexity" evidence="28">
    <location>
        <begin position="1785"/>
        <end position="1812"/>
    </location>
</feature>
<dbReference type="Pfam" id="PF00046">
    <property type="entry name" value="Homeodomain"/>
    <property type="match status" value="4"/>
</dbReference>
<dbReference type="SMART" id="SM00451">
    <property type="entry name" value="ZnF_U1"/>
    <property type="match status" value="7"/>
</dbReference>
<dbReference type="OrthoDB" id="6417226at2759"/>
<evidence type="ECO:0000256" key="26">
    <source>
        <dbReference type="RuleBase" id="RU000682"/>
    </source>
</evidence>
<feature type="region of interest" description="Disordered" evidence="28">
    <location>
        <begin position="874"/>
        <end position="910"/>
    </location>
</feature>
<dbReference type="PROSITE" id="PS00028">
    <property type="entry name" value="ZINC_FINGER_C2H2_1"/>
    <property type="match status" value="13"/>
</dbReference>
<dbReference type="GO" id="GO:0005634">
    <property type="term" value="C:nucleus"/>
    <property type="evidence" value="ECO:0007669"/>
    <property type="project" value="UniProtKB-SubCell"/>
</dbReference>
<feature type="region of interest" description="Disordered" evidence="28">
    <location>
        <begin position="1264"/>
        <end position="1345"/>
    </location>
</feature>
<feature type="compositionally biased region" description="Low complexity" evidence="28">
    <location>
        <begin position="3542"/>
        <end position="3551"/>
    </location>
</feature>
<dbReference type="Gene3D" id="1.10.10.60">
    <property type="entry name" value="Homeodomain-like"/>
    <property type="match status" value="4"/>
</dbReference>
<feature type="domain" description="C2H2-type" evidence="30">
    <location>
        <begin position="2500"/>
        <end position="2529"/>
    </location>
</feature>
<feature type="region of interest" description="Disordered" evidence="28">
    <location>
        <begin position="3542"/>
        <end position="3602"/>
    </location>
</feature>
<evidence type="ECO:0000256" key="23">
    <source>
        <dbReference type="ARBA" id="ARBA00083807"/>
    </source>
</evidence>
<keyword evidence="7" id="KW-0597">Phosphoprotein</keyword>
<evidence type="ECO:0000256" key="20">
    <source>
        <dbReference type="ARBA" id="ARBA00076607"/>
    </source>
</evidence>
<feature type="compositionally biased region" description="Polar residues" evidence="28">
    <location>
        <begin position="1302"/>
        <end position="1313"/>
    </location>
</feature>
<dbReference type="InterPro" id="IPR017970">
    <property type="entry name" value="Homeobox_CS"/>
</dbReference>
<feature type="compositionally biased region" description="Low complexity" evidence="28">
    <location>
        <begin position="1314"/>
        <end position="1325"/>
    </location>
</feature>
<evidence type="ECO:0000256" key="11">
    <source>
        <dbReference type="ARBA" id="ARBA00022833"/>
    </source>
</evidence>
<dbReference type="FunFam" id="1.10.10.60:FF:000096">
    <property type="entry name" value="Zinc finger homeobox protein 4"/>
    <property type="match status" value="1"/>
</dbReference>
<feature type="compositionally biased region" description="Acidic residues" evidence="28">
    <location>
        <begin position="161"/>
        <end position="175"/>
    </location>
</feature>
<feature type="compositionally biased region" description="Pro residues" evidence="28">
    <location>
        <begin position="2207"/>
        <end position="2231"/>
    </location>
</feature>